<proteinExistence type="predicted"/>
<comment type="caution">
    <text evidence="2">The sequence shown here is derived from an EMBL/GenBank/DDBJ whole genome shotgun (WGS) entry which is preliminary data.</text>
</comment>
<feature type="region of interest" description="Disordered" evidence="1">
    <location>
        <begin position="1"/>
        <end position="46"/>
    </location>
</feature>
<sequence>MTGNEGARSAEGAPTTEPAGMRLNKVPPIDGGRGGTPDLASVPSEKRAAANAIELHLEPDTKKAGSSAEDRTGTAVKEFNAKDGHGWATSRALKKAHTAWEDQVAALMRRLASDKAALRATATTLRSSDLATGSQIRRPSPLDQY</sequence>
<keyword evidence="3" id="KW-1185">Reference proteome</keyword>
<dbReference type="Proteomes" id="UP000656881">
    <property type="component" value="Unassembled WGS sequence"/>
</dbReference>
<evidence type="ECO:0000256" key="1">
    <source>
        <dbReference type="SAM" id="MobiDB-lite"/>
    </source>
</evidence>
<reference evidence="3" key="1">
    <citation type="journal article" date="2019" name="Int. J. Syst. Evol. Microbiol.">
        <title>The Global Catalogue of Microorganisms (GCM) 10K type strain sequencing project: providing services to taxonomists for standard genome sequencing and annotation.</title>
        <authorList>
            <consortium name="The Broad Institute Genomics Platform"/>
            <consortium name="The Broad Institute Genome Sequencing Center for Infectious Disease"/>
            <person name="Wu L."/>
            <person name="Ma J."/>
        </authorList>
    </citation>
    <scope>NUCLEOTIDE SEQUENCE [LARGE SCALE GENOMIC DNA]</scope>
    <source>
        <strain evidence="3">CGMCC 4.7349</strain>
    </source>
</reference>
<feature type="compositionally biased region" description="Polar residues" evidence="1">
    <location>
        <begin position="127"/>
        <end position="137"/>
    </location>
</feature>
<accession>A0ABQ2LHZ0</accession>
<evidence type="ECO:0000313" key="2">
    <source>
        <dbReference type="EMBL" id="GGO34782.1"/>
    </source>
</evidence>
<dbReference type="EMBL" id="BMNG01000001">
    <property type="protein sequence ID" value="GGO34782.1"/>
    <property type="molecule type" value="Genomic_DNA"/>
</dbReference>
<gene>
    <name evidence="2" type="ORF">GCM10012286_04410</name>
</gene>
<protein>
    <submittedName>
        <fullName evidence="2">Uncharacterized protein</fullName>
    </submittedName>
</protein>
<evidence type="ECO:0000313" key="3">
    <source>
        <dbReference type="Proteomes" id="UP000656881"/>
    </source>
</evidence>
<name>A0ABQ2LHZ0_9ACTN</name>
<dbReference type="RefSeq" id="WP_164321186.1">
    <property type="nucleotide sequence ID" value="NZ_BMNG01000001.1"/>
</dbReference>
<feature type="region of interest" description="Disordered" evidence="1">
    <location>
        <begin position="124"/>
        <end position="145"/>
    </location>
</feature>
<organism evidence="2 3">
    <name type="scientific">Streptomyces lasiicapitis</name>
    <dbReference type="NCBI Taxonomy" id="1923961"/>
    <lineage>
        <taxon>Bacteria</taxon>
        <taxon>Bacillati</taxon>
        <taxon>Actinomycetota</taxon>
        <taxon>Actinomycetes</taxon>
        <taxon>Kitasatosporales</taxon>
        <taxon>Streptomycetaceae</taxon>
        <taxon>Streptomyces</taxon>
    </lineage>
</organism>